<keyword evidence="2" id="KW-1185">Reference proteome</keyword>
<comment type="caution">
    <text evidence="1">The sequence shown here is derived from an EMBL/GenBank/DDBJ whole genome shotgun (WGS) entry which is preliminary data.</text>
</comment>
<sequence length="122" mass="13430">MTGAQHASTGTSVELDDTQECTHVIAFSEINRPIQTTTATTGDTSGNSTELEKAINLYDLIRVLELRSFLRLPLLYPHSHSPLCQYIHPSIPKDTVAHGEIVETDWTTHVAAHCPHDTVAKL</sequence>
<evidence type="ECO:0000313" key="2">
    <source>
        <dbReference type="Proteomes" id="UP000559256"/>
    </source>
</evidence>
<organism evidence="1 2">
    <name type="scientific">Tetrapyrgos nigripes</name>
    <dbReference type="NCBI Taxonomy" id="182062"/>
    <lineage>
        <taxon>Eukaryota</taxon>
        <taxon>Fungi</taxon>
        <taxon>Dikarya</taxon>
        <taxon>Basidiomycota</taxon>
        <taxon>Agaricomycotina</taxon>
        <taxon>Agaricomycetes</taxon>
        <taxon>Agaricomycetidae</taxon>
        <taxon>Agaricales</taxon>
        <taxon>Marasmiineae</taxon>
        <taxon>Marasmiaceae</taxon>
        <taxon>Tetrapyrgos</taxon>
    </lineage>
</organism>
<dbReference type="Proteomes" id="UP000559256">
    <property type="component" value="Unassembled WGS sequence"/>
</dbReference>
<accession>A0A8H5FUM8</accession>
<protein>
    <submittedName>
        <fullName evidence="1">Uncharacterized protein</fullName>
    </submittedName>
</protein>
<reference evidence="1 2" key="1">
    <citation type="journal article" date="2020" name="ISME J.">
        <title>Uncovering the hidden diversity of litter-decomposition mechanisms in mushroom-forming fungi.</title>
        <authorList>
            <person name="Floudas D."/>
            <person name="Bentzer J."/>
            <person name="Ahren D."/>
            <person name="Johansson T."/>
            <person name="Persson P."/>
            <person name="Tunlid A."/>
        </authorList>
    </citation>
    <scope>NUCLEOTIDE SEQUENCE [LARGE SCALE GENOMIC DNA]</scope>
    <source>
        <strain evidence="1 2">CBS 291.85</strain>
    </source>
</reference>
<dbReference type="EMBL" id="JAACJM010000081">
    <property type="protein sequence ID" value="KAF5349378.1"/>
    <property type="molecule type" value="Genomic_DNA"/>
</dbReference>
<gene>
    <name evidence="1" type="ORF">D9758_015526</name>
</gene>
<evidence type="ECO:0000313" key="1">
    <source>
        <dbReference type="EMBL" id="KAF5349378.1"/>
    </source>
</evidence>
<name>A0A8H5FUM8_9AGAR</name>
<proteinExistence type="predicted"/>
<dbReference type="AlphaFoldDB" id="A0A8H5FUM8"/>